<organism evidence="6 7">
    <name type="scientific">Nonomuraea rhodomycinica</name>
    <dbReference type="NCBI Taxonomy" id="1712872"/>
    <lineage>
        <taxon>Bacteria</taxon>
        <taxon>Bacillati</taxon>
        <taxon>Actinomycetota</taxon>
        <taxon>Actinomycetes</taxon>
        <taxon>Streptosporangiales</taxon>
        <taxon>Streptosporangiaceae</taxon>
        <taxon>Nonomuraea</taxon>
    </lineage>
</organism>
<dbReference type="Pfam" id="PF02311">
    <property type="entry name" value="AraC_binding"/>
    <property type="match status" value="1"/>
</dbReference>
<dbReference type="InterPro" id="IPR018060">
    <property type="entry name" value="HTH_AraC"/>
</dbReference>
<dbReference type="EMBL" id="JABWGO010000003">
    <property type="protein sequence ID" value="NUW41957.1"/>
    <property type="molecule type" value="Genomic_DNA"/>
</dbReference>
<dbReference type="Gene3D" id="1.10.10.60">
    <property type="entry name" value="Homeodomain-like"/>
    <property type="match status" value="2"/>
</dbReference>
<keyword evidence="2" id="KW-0238">DNA-binding</keyword>
<reference evidence="6 7" key="1">
    <citation type="submission" date="2020-06" db="EMBL/GenBank/DDBJ databases">
        <authorList>
            <person name="Chanama M."/>
        </authorList>
    </citation>
    <scope>NUCLEOTIDE SEQUENCE [LARGE SCALE GENOMIC DNA]</scope>
    <source>
        <strain evidence="6 7">TBRC6557</strain>
    </source>
</reference>
<sequence length="309" mass="32803">MPATLHEHALFTGRPVLGGVHLLDLDIEAHAHDFLEIAVIGTGHGRHVTSQGEHPLRPGQVIVLRPGAWHGFRDCADLTVANCCLSAQALRAELSALYDIPMLRRMLWTGPVAAGTHGVAVTAVDPAAAEEAIAEIGLLERDLGAEPSRPGRVLGRLVTVLGVLADGGDPGPGAPEPVVHPAVAATVARLEAAPAHPWRLDDLARAVNLDAAHLGRLFKRYVGLTPLDFLARLRAERAATLLAHSSLPAARVGAAVGWDDPTYFARRFRTLVGLTPTEYRRRSRSATDGGAPASLSSPERRPGGRSRSR</sequence>
<evidence type="ECO:0000256" key="2">
    <source>
        <dbReference type="ARBA" id="ARBA00023125"/>
    </source>
</evidence>
<comment type="caution">
    <text evidence="6">The sequence shown here is derived from an EMBL/GenBank/DDBJ whole genome shotgun (WGS) entry which is preliminary data.</text>
</comment>
<dbReference type="GO" id="GO:0043565">
    <property type="term" value="F:sequence-specific DNA binding"/>
    <property type="evidence" value="ECO:0007669"/>
    <property type="project" value="InterPro"/>
</dbReference>
<proteinExistence type="predicted"/>
<dbReference type="PROSITE" id="PS01124">
    <property type="entry name" value="HTH_ARAC_FAMILY_2"/>
    <property type="match status" value="1"/>
</dbReference>
<evidence type="ECO:0000256" key="4">
    <source>
        <dbReference type="SAM" id="MobiDB-lite"/>
    </source>
</evidence>
<dbReference type="Gene3D" id="2.60.120.10">
    <property type="entry name" value="Jelly Rolls"/>
    <property type="match status" value="1"/>
</dbReference>
<dbReference type="Proteomes" id="UP000546126">
    <property type="component" value="Unassembled WGS sequence"/>
</dbReference>
<evidence type="ECO:0000256" key="1">
    <source>
        <dbReference type="ARBA" id="ARBA00023015"/>
    </source>
</evidence>
<dbReference type="InterPro" id="IPR037923">
    <property type="entry name" value="HTH-like"/>
</dbReference>
<dbReference type="SUPFAM" id="SSF51215">
    <property type="entry name" value="Regulatory protein AraC"/>
    <property type="match status" value="1"/>
</dbReference>
<evidence type="ECO:0000313" key="7">
    <source>
        <dbReference type="Proteomes" id="UP000546126"/>
    </source>
</evidence>
<name>A0A7Y6MBQ9_9ACTN</name>
<dbReference type="SMART" id="SM00342">
    <property type="entry name" value="HTH_ARAC"/>
    <property type="match status" value="1"/>
</dbReference>
<dbReference type="InterPro" id="IPR009057">
    <property type="entry name" value="Homeodomain-like_sf"/>
</dbReference>
<dbReference type="GO" id="GO:0003700">
    <property type="term" value="F:DNA-binding transcription factor activity"/>
    <property type="evidence" value="ECO:0007669"/>
    <property type="project" value="InterPro"/>
</dbReference>
<accession>A0A7Y6MBQ9</accession>
<gene>
    <name evidence="6" type="ORF">HT134_17675</name>
</gene>
<dbReference type="PANTHER" id="PTHR46796">
    <property type="entry name" value="HTH-TYPE TRANSCRIPTIONAL ACTIVATOR RHAS-RELATED"/>
    <property type="match status" value="1"/>
</dbReference>
<keyword evidence="7" id="KW-1185">Reference proteome</keyword>
<keyword evidence="3" id="KW-0804">Transcription</keyword>
<dbReference type="RefSeq" id="WP_175601463.1">
    <property type="nucleotide sequence ID" value="NZ_JABWGO010000003.1"/>
</dbReference>
<feature type="domain" description="HTH araC/xylS-type" evidence="5">
    <location>
        <begin position="184"/>
        <end position="282"/>
    </location>
</feature>
<evidence type="ECO:0000256" key="3">
    <source>
        <dbReference type="ARBA" id="ARBA00023163"/>
    </source>
</evidence>
<dbReference type="AlphaFoldDB" id="A0A7Y6MBQ9"/>
<dbReference type="InterPro" id="IPR003313">
    <property type="entry name" value="AraC-bd"/>
</dbReference>
<dbReference type="InterPro" id="IPR050204">
    <property type="entry name" value="AraC_XylS_family_regulators"/>
</dbReference>
<evidence type="ECO:0000259" key="5">
    <source>
        <dbReference type="PROSITE" id="PS01124"/>
    </source>
</evidence>
<protein>
    <submittedName>
        <fullName evidence="6">Helix-turn-helix transcriptional regulator</fullName>
    </submittedName>
</protein>
<dbReference type="SUPFAM" id="SSF46689">
    <property type="entry name" value="Homeodomain-like"/>
    <property type="match status" value="2"/>
</dbReference>
<feature type="region of interest" description="Disordered" evidence="4">
    <location>
        <begin position="279"/>
        <end position="309"/>
    </location>
</feature>
<dbReference type="InterPro" id="IPR014710">
    <property type="entry name" value="RmlC-like_jellyroll"/>
</dbReference>
<keyword evidence="1" id="KW-0805">Transcription regulation</keyword>
<dbReference type="Pfam" id="PF12833">
    <property type="entry name" value="HTH_18"/>
    <property type="match status" value="1"/>
</dbReference>
<evidence type="ECO:0000313" key="6">
    <source>
        <dbReference type="EMBL" id="NUW41957.1"/>
    </source>
</evidence>